<sequence>MTKDCTNGGCACTPNTSIKCTVNNCANHCQEADYCGLDSIMVGTHEGNPTQDQCTDCKSFKLK</sequence>
<accession>A0A7G9B4E7</accession>
<dbReference type="Proteomes" id="UP000515960">
    <property type="component" value="Chromosome"/>
</dbReference>
<gene>
    <name evidence="2" type="ORF">H8790_13485</name>
</gene>
<dbReference type="AlphaFoldDB" id="A0A7G9B4E7"/>
<organism evidence="2 3">
    <name type="scientific">Oscillibacter hominis</name>
    <dbReference type="NCBI Taxonomy" id="2763056"/>
    <lineage>
        <taxon>Bacteria</taxon>
        <taxon>Bacillati</taxon>
        <taxon>Bacillota</taxon>
        <taxon>Clostridia</taxon>
        <taxon>Eubacteriales</taxon>
        <taxon>Oscillospiraceae</taxon>
        <taxon>Oscillibacter</taxon>
    </lineage>
</organism>
<evidence type="ECO:0000313" key="2">
    <source>
        <dbReference type="EMBL" id="QNL44428.1"/>
    </source>
</evidence>
<evidence type="ECO:0000259" key="1">
    <source>
        <dbReference type="Pfam" id="PF07561"/>
    </source>
</evidence>
<reference evidence="2 3" key="1">
    <citation type="submission" date="2020-08" db="EMBL/GenBank/DDBJ databases">
        <authorList>
            <person name="Liu C."/>
            <person name="Sun Q."/>
        </authorList>
    </citation>
    <scope>NUCLEOTIDE SEQUENCE [LARGE SCALE GENOMIC DNA]</scope>
    <source>
        <strain evidence="2 3">NSJ-62</strain>
    </source>
</reference>
<dbReference type="RefSeq" id="WP_187333029.1">
    <property type="nucleotide sequence ID" value="NZ_CP060490.1"/>
</dbReference>
<evidence type="ECO:0000313" key="3">
    <source>
        <dbReference type="Proteomes" id="UP000515960"/>
    </source>
</evidence>
<dbReference type="EMBL" id="CP060490">
    <property type="protein sequence ID" value="QNL44428.1"/>
    <property type="molecule type" value="Genomic_DNA"/>
</dbReference>
<dbReference type="Pfam" id="PF07561">
    <property type="entry name" value="DUF1540"/>
    <property type="match status" value="1"/>
</dbReference>
<dbReference type="InterPro" id="IPR011437">
    <property type="entry name" value="DUF1540"/>
</dbReference>
<protein>
    <submittedName>
        <fullName evidence="2">DUF1540 domain-containing protein</fullName>
    </submittedName>
</protein>
<name>A0A7G9B4E7_9FIRM</name>
<dbReference type="KEGG" id="ohi:H8790_13485"/>
<feature type="domain" description="DUF1540" evidence="1">
    <location>
        <begin position="18"/>
        <end position="60"/>
    </location>
</feature>
<proteinExistence type="predicted"/>
<keyword evidence="3" id="KW-1185">Reference proteome</keyword>